<keyword evidence="2" id="KW-1185">Reference proteome</keyword>
<dbReference type="RefSeq" id="WP_158632821.1">
    <property type="nucleotide sequence ID" value="NZ_RSCL01000006.1"/>
</dbReference>
<comment type="caution">
    <text evidence="1">The sequence shown here is derived from an EMBL/GenBank/DDBJ whole genome shotgun (WGS) entry which is preliminary data.</text>
</comment>
<proteinExistence type="predicted"/>
<reference evidence="1" key="1">
    <citation type="submission" date="2018-12" db="EMBL/GenBank/DDBJ databases">
        <authorList>
            <person name="Will S."/>
            <person name="Neumann-Schaal M."/>
            <person name="Henke P."/>
        </authorList>
    </citation>
    <scope>NUCLEOTIDE SEQUENCE</scope>
    <source>
        <strain evidence="1">PCC 7102</strain>
    </source>
</reference>
<dbReference type="Proteomes" id="UP000271624">
    <property type="component" value="Unassembled WGS sequence"/>
</dbReference>
<evidence type="ECO:0000313" key="1">
    <source>
        <dbReference type="EMBL" id="RUT06472.1"/>
    </source>
</evidence>
<name>A0A3S1J278_9CYAN</name>
<sequence>METCARKAVDALIKVMNQYGWYADVDGHLDVMESEIRVKVEKYLSEHDSV</sequence>
<evidence type="ECO:0000313" key="2">
    <source>
        <dbReference type="Proteomes" id="UP000271624"/>
    </source>
</evidence>
<gene>
    <name evidence="1" type="ORF">DSM106972_027290</name>
</gene>
<organism evidence="1 2">
    <name type="scientific">Dulcicalothrix desertica PCC 7102</name>
    <dbReference type="NCBI Taxonomy" id="232991"/>
    <lineage>
        <taxon>Bacteria</taxon>
        <taxon>Bacillati</taxon>
        <taxon>Cyanobacteriota</taxon>
        <taxon>Cyanophyceae</taxon>
        <taxon>Nostocales</taxon>
        <taxon>Calotrichaceae</taxon>
        <taxon>Dulcicalothrix</taxon>
    </lineage>
</organism>
<dbReference type="OrthoDB" id="489720at2"/>
<reference evidence="1" key="2">
    <citation type="journal article" date="2019" name="Genome Biol. Evol.">
        <title>Day and night: Metabolic profiles and evolutionary relationships of six axenic non-marine cyanobacteria.</title>
        <authorList>
            <person name="Will S.E."/>
            <person name="Henke P."/>
            <person name="Boedeker C."/>
            <person name="Huang S."/>
            <person name="Brinkmann H."/>
            <person name="Rohde M."/>
            <person name="Jarek M."/>
            <person name="Friedl T."/>
            <person name="Seufert S."/>
            <person name="Schumacher M."/>
            <person name="Overmann J."/>
            <person name="Neumann-Schaal M."/>
            <person name="Petersen J."/>
        </authorList>
    </citation>
    <scope>NUCLEOTIDE SEQUENCE [LARGE SCALE GENOMIC DNA]</scope>
    <source>
        <strain evidence="1">PCC 7102</strain>
    </source>
</reference>
<accession>A0A3S1J278</accession>
<dbReference type="EMBL" id="RSCL01000006">
    <property type="protein sequence ID" value="RUT06472.1"/>
    <property type="molecule type" value="Genomic_DNA"/>
</dbReference>
<protein>
    <submittedName>
        <fullName evidence="1">Uncharacterized protein</fullName>
    </submittedName>
</protein>
<dbReference type="AlphaFoldDB" id="A0A3S1J278"/>